<dbReference type="SUPFAM" id="SSF52540">
    <property type="entry name" value="P-loop containing nucleoside triphosphate hydrolases"/>
    <property type="match status" value="1"/>
</dbReference>
<evidence type="ECO:0000256" key="1">
    <source>
        <dbReference type="ARBA" id="ARBA00022679"/>
    </source>
</evidence>
<evidence type="ECO:0000313" key="5">
    <source>
        <dbReference type="Proteomes" id="UP000271031"/>
    </source>
</evidence>
<protein>
    <submittedName>
        <fullName evidence="4">UDP-galactose-lipid carrier transferase</fullName>
    </submittedName>
</protein>
<keyword evidence="2" id="KW-0418">Kinase</keyword>
<dbReference type="EMBL" id="RHHQ01000013">
    <property type="protein sequence ID" value="RNB85827.1"/>
    <property type="molecule type" value="Genomic_DNA"/>
</dbReference>
<dbReference type="InterPro" id="IPR022488">
    <property type="entry name" value="PPK2-related"/>
</dbReference>
<dbReference type="PANTHER" id="PTHR34383:SF3">
    <property type="entry name" value="POLYPHOSPHATE:AMP PHOSPHOTRANSFERASE"/>
    <property type="match status" value="1"/>
</dbReference>
<keyword evidence="5" id="KW-1185">Reference proteome</keyword>
<sequence>MILSSLDLTQKLDTKEYNEQLEEYQLKLLRLQRKLYEKEIPLILVFEGWDASGKGGAIKRVTESLDPRGFQVHPIAAPSEDELKHHYMWRFWTQFPKKGAIGIFDRSWYGRVLVERVEGFANPEEWQRAYDEINHTEKMLNDDGAYILKFWLHISAEEQLKRFKERENNPLKNWKITKEDWRNREKRPEYEEAVEEMIRKTHSPFAPWHLIEAENKKYARIKILKTIVHTLE</sequence>
<name>A0A3M8DF48_9BACL</name>
<dbReference type="PIRSF" id="PIRSF028756">
    <property type="entry name" value="PPK2_prd"/>
    <property type="match status" value="1"/>
</dbReference>
<dbReference type="GO" id="GO:0008976">
    <property type="term" value="F:polyphosphate kinase activity"/>
    <property type="evidence" value="ECO:0007669"/>
    <property type="project" value="InterPro"/>
</dbReference>
<comment type="caution">
    <text evidence="4">The sequence shown here is derived from an EMBL/GenBank/DDBJ whole genome shotgun (WGS) entry which is preliminary data.</text>
</comment>
<reference evidence="4 5" key="1">
    <citation type="submission" date="2018-10" db="EMBL/GenBank/DDBJ databases">
        <title>Phylogenomics of Brevibacillus.</title>
        <authorList>
            <person name="Dunlap C."/>
        </authorList>
    </citation>
    <scope>NUCLEOTIDE SEQUENCE [LARGE SCALE GENOMIC DNA]</scope>
    <source>
        <strain evidence="4 5">JCM 15716</strain>
    </source>
</reference>
<dbReference type="OrthoDB" id="9775224at2"/>
<dbReference type="InterPro" id="IPR016898">
    <property type="entry name" value="Polyphosphate_phosphotransfera"/>
</dbReference>
<gene>
    <name evidence="4" type="ORF">EDM56_17655</name>
</gene>
<feature type="domain" description="Polyphosphate kinase-2-related" evidence="3">
    <location>
        <begin position="12"/>
        <end position="231"/>
    </location>
</feature>
<dbReference type="Gene3D" id="3.40.50.300">
    <property type="entry name" value="P-loop containing nucleotide triphosphate hydrolases"/>
    <property type="match status" value="1"/>
</dbReference>
<dbReference type="Proteomes" id="UP000271031">
    <property type="component" value="Unassembled WGS sequence"/>
</dbReference>
<dbReference type="InterPro" id="IPR027417">
    <property type="entry name" value="P-loop_NTPase"/>
</dbReference>
<dbReference type="AlphaFoldDB" id="A0A3M8DF48"/>
<evidence type="ECO:0000259" key="3">
    <source>
        <dbReference type="Pfam" id="PF03976"/>
    </source>
</evidence>
<evidence type="ECO:0000256" key="2">
    <source>
        <dbReference type="ARBA" id="ARBA00022777"/>
    </source>
</evidence>
<accession>A0A3M8DF48</accession>
<organism evidence="4 5">
    <name type="scientific">Brevibacillus fluminis</name>
    <dbReference type="NCBI Taxonomy" id="511487"/>
    <lineage>
        <taxon>Bacteria</taxon>
        <taxon>Bacillati</taxon>
        <taxon>Bacillota</taxon>
        <taxon>Bacilli</taxon>
        <taxon>Bacillales</taxon>
        <taxon>Paenibacillaceae</taxon>
        <taxon>Brevibacillus</taxon>
    </lineage>
</organism>
<dbReference type="PANTHER" id="PTHR34383">
    <property type="entry name" value="POLYPHOSPHATE:AMP PHOSPHOTRANSFERASE-RELATED"/>
    <property type="match status" value="1"/>
</dbReference>
<proteinExistence type="predicted"/>
<keyword evidence="1 4" id="KW-0808">Transferase</keyword>
<dbReference type="RefSeq" id="WP_122919239.1">
    <property type="nucleotide sequence ID" value="NZ_RHHQ01000013.1"/>
</dbReference>
<dbReference type="Pfam" id="PF03976">
    <property type="entry name" value="PPK2"/>
    <property type="match status" value="1"/>
</dbReference>
<evidence type="ECO:0000313" key="4">
    <source>
        <dbReference type="EMBL" id="RNB85827.1"/>
    </source>
</evidence>